<dbReference type="PATRIC" id="fig|1028801.3.peg.673"/>
<dbReference type="AlphaFoldDB" id="A0A068T3H1"/>
<dbReference type="Proteomes" id="UP000028186">
    <property type="component" value="Chromosome I"/>
</dbReference>
<gene>
    <name evidence="1" type="ORF">RG1141_CH06610</name>
</gene>
<evidence type="ECO:0000313" key="2">
    <source>
        <dbReference type="Proteomes" id="UP000028186"/>
    </source>
</evidence>
<accession>A0A068T3H1</accession>
<dbReference type="HOGENOM" id="CLU_122849_0_0_5"/>
<protein>
    <submittedName>
        <fullName evidence="1">Uncharacterized protein</fullName>
    </submittedName>
</protein>
<sequence>MSSGVHRLAKPDKNLLRAVSKDLPQKASKALPPGHNRRHEGFFTIMSRRVLASTALFALALSACTTVSVASNPIESRWVGHSAGEFFAKFSPPISDTSDGSTTVYTWRGGYNRIKQQGGRSTSVSCTAKITVSSSYVIRDITIISDRPGANGPSYCTELLAAS</sequence>
<reference evidence="2" key="1">
    <citation type="journal article" date="2014" name="BMC Genomics">
        <title>Genome sequencing of two Neorhizobium galegae strains reveals a noeT gene responsible for the unusual acetylation of the nodulation factors.</title>
        <authorList>
            <person name="Osterman J."/>
            <person name="Marsh J."/>
            <person name="Laine P.K."/>
            <person name="Zeng Z."/>
            <person name="Alatalo E."/>
            <person name="Sullivan J.T."/>
            <person name="Young J.P."/>
            <person name="Thomas-Oates J."/>
            <person name="Paulin L."/>
            <person name="Lindstrom K."/>
        </authorList>
    </citation>
    <scope>NUCLEOTIDE SEQUENCE [LARGE SCALE GENOMIC DNA]</scope>
    <source>
        <strain evidence="2">HAMBI 1141</strain>
    </source>
</reference>
<name>A0A068T3H1_NEOGA</name>
<organism evidence="1 2">
    <name type="scientific">Neorhizobium galegae bv. officinalis bv. officinalis str. HAMBI 1141</name>
    <dbReference type="NCBI Taxonomy" id="1028801"/>
    <lineage>
        <taxon>Bacteria</taxon>
        <taxon>Pseudomonadati</taxon>
        <taxon>Pseudomonadota</taxon>
        <taxon>Alphaproteobacteria</taxon>
        <taxon>Hyphomicrobiales</taxon>
        <taxon>Rhizobiaceae</taxon>
        <taxon>Rhizobium/Agrobacterium group</taxon>
        <taxon>Neorhizobium</taxon>
    </lineage>
</organism>
<dbReference type="KEGG" id="ngl:RG1141_CH06610"/>
<dbReference type="eggNOG" id="ENOG5033X03">
    <property type="taxonomic scope" value="Bacteria"/>
</dbReference>
<proteinExistence type="predicted"/>
<evidence type="ECO:0000313" key="1">
    <source>
        <dbReference type="EMBL" id="CDN53022.1"/>
    </source>
</evidence>
<dbReference type="EMBL" id="HG938355">
    <property type="protein sequence ID" value="CDN53022.1"/>
    <property type="molecule type" value="Genomic_DNA"/>
</dbReference>